<reference evidence="2" key="1">
    <citation type="submission" date="2022-07" db="EMBL/GenBank/DDBJ databases">
        <title>Chromosome-level genome of Muraenolepis orangiensis.</title>
        <authorList>
            <person name="Kim J."/>
        </authorList>
    </citation>
    <scope>NUCLEOTIDE SEQUENCE</scope>
    <source>
        <strain evidence="2">KU_S4_2022</strain>
        <tissue evidence="2">Muscle</tissue>
    </source>
</reference>
<feature type="chain" id="PRO_5040420276" evidence="1">
    <location>
        <begin position="20"/>
        <end position="447"/>
    </location>
</feature>
<dbReference type="PROSITE" id="PS51257">
    <property type="entry name" value="PROKAR_LIPOPROTEIN"/>
    <property type="match status" value="1"/>
</dbReference>
<proteinExistence type="predicted"/>
<sequence>MRLVCSLLLALCLLGSGSCGPQAGGSPPQARLGRLERWVRSAVQYLKLQRCRRVVSFLAEGDCRRSAQLQLFTAAVYASEPVTHLGAPDKVVALLPDSVDGPRPLAAHDAVLLVDPSPGESFGHPVLLFYVDLNVTKKRCSLMDGLYLGDECLTLALKGRCQNQLKRRPSASQRLLGDLERRVGPCEVTFLPLVVGLRDSNKTQRLRCIEHPEFGPCPRPLAAPPPSQLQSSCELNRGWQQQILYQHQLQSLQRFYQMLRTNGFHQDRIKTFFSGPGHTPEGVEGVLPAVEKAVIRQYVSYVCRKHHCVDSLVLFLNSPTRTDGSMLLWDHNLNGIAELKERYSVNELLVDLAGCRASRVLVFVDQSYSSVLFKRLRSSSKHHNNLPHRPPGKGKSRLLSPWAGLLNVTLGGAPCKATPPLTDGELRREYLGCQNLPSARWFQNQQT</sequence>
<organism evidence="2 3">
    <name type="scientific">Muraenolepis orangiensis</name>
    <name type="common">Patagonian moray cod</name>
    <dbReference type="NCBI Taxonomy" id="630683"/>
    <lineage>
        <taxon>Eukaryota</taxon>
        <taxon>Metazoa</taxon>
        <taxon>Chordata</taxon>
        <taxon>Craniata</taxon>
        <taxon>Vertebrata</taxon>
        <taxon>Euteleostomi</taxon>
        <taxon>Actinopterygii</taxon>
        <taxon>Neopterygii</taxon>
        <taxon>Teleostei</taxon>
        <taxon>Neoteleostei</taxon>
        <taxon>Acanthomorphata</taxon>
        <taxon>Zeiogadaria</taxon>
        <taxon>Gadariae</taxon>
        <taxon>Gadiformes</taxon>
        <taxon>Muraenolepidoidei</taxon>
        <taxon>Muraenolepididae</taxon>
        <taxon>Muraenolepis</taxon>
    </lineage>
</organism>
<dbReference type="EMBL" id="JANIIK010000113">
    <property type="protein sequence ID" value="KAJ3592757.1"/>
    <property type="molecule type" value="Genomic_DNA"/>
</dbReference>
<accession>A0A9Q0DUC6</accession>
<evidence type="ECO:0000313" key="3">
    <source>
        <dbReference type="Proteomes" id="UP001148018"/>
    </source>
</evidence>
<dbReference type="PANTHER" id="PTHR35842:SF1">
    <property type="entry name" value="SI:CH211-67E16.11"/>
    <property type="match status" value="1"/>
</dbReference>
<dbReference type="AlphaFoldDB" id="A0A9Q0DUC6"/>
<evidence type="ECO:0000313" key="2">
    <source>
        <dbReference type="EMBL" id="KAJ3592757.1"/>
    </source>
</evidence>
<dbReference type="PANTHER" id="PTHR35842">
    <property type="entry name" value="SI:CH211-67E16.11"/>
    <property type="match status" value="1"/>
</dbReference>
<keyword evidence="1" id="KW-0732">Signal</keyword>
<protein>
    <submittedName>
        <fullName evidence="2">Uncharacterized protein</fullName>
    </submittedName>
</protein>
<evidence type="ECO:0000256" key="1">
    <source>
        <dbReference type="SAM" id="SignalP"/>
    </source>
</evidence>
<keyword evidence="3" id="KW-1185">Reference proteome</keyword>
<gene>
    <name evidence="2" type="ORF">NHX12_007884</name>
</gene>
<feature type="signal peptide" evidence="1">
    <location>
        <begin position="1"/>
        <end position="19"/>
    </location>
</feature>
<name>A0A9Q0DUC6_9TELE</name>
<comment type="caution">
    <text evidence="2">The sequence shown here is derived from an EMBL/GenBank/DDBJ whole genome shotgun (WGS) entry which is preliminary data.</text>
</comment>
<dbReference type="Proteomes" id="UP001148018">
    <property type="component" value="Unassembled WGS sequence"/>
</dbReference>
<dbReference type="OrthoDB" id="6132489at2759"/>